<dbReference type="Proteomes" id="UP000534388">
    <property type="component" value="Unassembled WGS sequence"/>
</dbReference>
<dbReference type="EMBL" id="JACEZT010000003">
    <property type="protein sequence ID" value="MBA5636602.1"/>
    <property type="molecule type" value="Genomic_DNA"/>
</dbReference>
<comment type="caution">
    <text evidence="13">The sequence shown here is derived from an EMBL/GenBank/DDBJ whole genome shotgun (WGS) entry which is preliminary data.</text>
</comment>
<dbReference type="CDD" id="cd00342">
    <property type="entry name" value="gram_neg_porins"/>
    <property type="match status" value="1"/>
</dbReference>
<name>A0A7W2EQ62_9BURK</name>
<dbReference type="GO" id="GO:0006811">
    <property type="term" value="P:monoatomic ion transport"/>
    <property type="evidence" value="ECO:0007669"/>
    <property type="project" value="UniProtKB-KW"/>
</dbReference>
<evidence type="ECO:0000313" key="14">
    <source>
        <dbReference type="Proteomes" id="UP000534388"/>
    </source>
</evidence>
<proteinExistence type="predicted"/>
<evidence type="ECO:0000256" key="6">
    <source>
        <dbReference type="ARBA" id="ARBA00022729"/>
    </source>
</evidence>
<dbReference type="InterPro" id="IPR050298">
    <property type="entry name" value="Gram-neg_bact_OMP"/>
</dbReference>
<keyword evidence="7" id="KW-0406">Ion transport</keyword>
<dbReference type="AlphaFoldDB" id="A0A7W2EQ62"/>
<dbReference type="PANTHER" id="PTHR34501">
    <property type="entry name" value="PROTEIN YDDL-RELATED"/>
    <property type="match status" value="1"/>
</dbReference>
<dbReference type="Pfam" id="PF13609">
    <property type="entry name" value="Porin_4"/>
    <property type="match status" value="1"/>
</dbReference>
<comment type="subcellular location">
    <subcellularLocation>
        <location evidence="1">Cell outer membrane</location>
        <topology evidence="1">Multi-pass membrane protein</topology>
    </subcellularLocation>
</comment>
<gene>
    <name evidence="13" type="ORF">H3H37_05990</name>
</gene>
<evidence type="ECO:0000256" key="8">
    <source>
        <dbReference type="ARBA" id="ARBA00023114"/>
    </source>
</evidence>
<evidence type="ECO:0000313" key="13">
    <source>
        <dbReference type="EMBL" id="MBA5636602.1"/>
    </source>
</evidence>
<feature type="signal peptide" evidence="11">
    <location>
        <begin position="1"/>
        <end position="20"/>
    </location>
</feature>
<evidence type="ECO:0000256" key="4">
    <source>
        <dbReference type="ARBA" id="ARBA00022452"/>
    </source>
</evidence>
<keyword evidence="6 11" id="KW-0732">Signal</keyword>
<dbReference type="Gene3D" id="2.40.160.10">
    <property type="entry name" value="Porin"/>
    <property type="match status" value="1"/>
</dbReference>
<keyword evidence="4" id="KW-1134">Transmembrane beta strand</keyword>
<keyword evidence="10" id="KW-0998">Cell outer membrane</keyword>
<evidence type="ECO:0000256" key="7">
    <source>
        <dbReference type="ARBA" id="ARBA00023065"/>
    </source>
</evidence>
<evidence type="ECO:0000256" key="5">
    <source>
        <dbReference type="ARBA" id="ARBA00022692"/>
    </source>
</evidence>
<evidence type="ECO:0000256" key="11">
    <source>
        <dbReference type="SAM" id="SignalP"/>
    </source>
</evidence>
<evidence type="ECO:0000256" key="1">
    <source>
        <dbReference type="ARBA" id="ARBA00004571"/>
    </source>
</evidence>
<dbReference type="GO" id="GO:0009279">
    <property type="term" value="C:cell outer membrane"/>
    <property type="evidence" value="ECO:0007669"/>
    <property type="project" value="UniProtKB-SubCell"/>
</dbReference>
<evidence type="ECO:0000256" key="10">
    <source>
        <dbReference type="ARBA" id="ARBA00023237"/>
    </source>
</evidence>
<comment type="subunit">
    <text evidence="2">Homotrimer.</text>
</comment>
<dbReference type="GO" id="GO:0015288">
    <property type="term" value="F:porin activity"/>
    <property type="evidence" value="ECO:0007669"/>
    <property type="project" value="UniProtKB-KW"/>
</dbReference>
<keyword evidence="5" id="KW-0812">Transmembrane</keyword>
<dbReference type="SUPFAM" id="SSF56935">
    <property type="entry name" value="Porins"/>
    <property type="match status" value="1"/>
</dbReference>
<feature type="chain" id="PRO_5031109830" evidence="11">
    <location>
        <begin position="21"/>
        <end position="318"/>
    </location>
</feature>
<sequence length="318" mass="33765">MNKNAIAVAILCACAGMAQAQSNVSIYGIVDVGLIKGTGSTLQEGKGDFNRLGFRGTEDLGDGLKANFRLEMRFLPDTGTTEANGQRPLFQGRSWVGLSGGFGAIRFGRDMTAVQDAASDFDPFGFQTVGAIDAITGNYMSDTSIASSGNRFSNAVFYSTPVMSGFQVNVSVATKEPLNGVPVVKSNPYSIATVYTGGPLAAMVGYERSTNEDTFLSLNGSYKVGTANLMASYSRFNRVLGVDERNWLVGADIAVATGAIKVGYGQIKPEGSGSDKQYSLGYWHTLSKRTNLYTDVSSRKPAAGKTNNTVDVGIHHTF</sequence>
<evidence type="ECO:0000256" key="3">
    <source>
        <dbReference type="ARBA" id="ARBA00022448"/>
    </source>
</evidence>
<dbReference type="InterPro" id="IPR023614">
    <property type="entry name" value="Porin_dom_sf"/>
</dbReference>
<evidence type="ECO:0000256" key="9">
    <source>
        <dbReference type="ARBA" id="ARBA00023136"/>
    </source>
</evidence>
<evidence type="ECO:0000259" key="12">
    <source>
        <dbReference type="Pfam" id="PF13609"/>
    </source>
</evidence>
<organism evidence="13 14">
    <name type="scientific">Rugamonas brunnea</name>
    <dbReference type="NCBI Taxonomy" id="2758569"/>
    <lineage>
        <taxon>Bacteria</taxon>
        <taxon>Pseudomonadati</taxon>
        <taxon>Pseudomonadota</taxon>
        <taxon>Betaproteobacteria</taxon>
        <taxon>Burkholderiales</taxon>
        <taxon>Oxalobacteraceae</taxon>
        <taxon>Telluria group</taxon>
        <taxon>Rugamonas</taxon>
    </lineage>
</organism>
<keyword evidence="14" id="KW-1185">Reference proteome</keyword>
<protein>
    <submittedName>
        <fullName evidence="13">Porin</fullName>
    </submittedName>
</protein>
<dbReference type="RefSeq" id="WP_182160746.1">
    <property type="nucleotide sequence ID" value="NZ_JACEZT010000003.1"/>
</dbReference>
<dbReference type="PANTHER" id="PTHR34501:SF9">
    <property type="entry name" value="MAJOR OUTER MEMBRANE PROTEIN P.IA"/>
    <property type="match status" value="1"/>
</dbReference>
<dbReference type="GO" id="GO:0046930">
    <property type="term" value="C:pore complex"/>
    <property type="evidence" value="ECO:0007669"/>
    <property type="project" value="UniProtKB-KW"/>
</dbReference>
<reference evidence="13 14" key="1">
    <citation type="submission" date="2020-07" db="EMBL/GenBank/DDBJ databases">
        <title>Novel species isolated from subtropical streams in China.</title>
        <authorList>
            <person name="Lu H."/>
        </authorList>
    </citation>
    <scope>NUCLEOTIDE SEQUENCE [LARGE SCALE GENOMIC DNA]</scope>
    <source>
        <strain evidence="13 14">LX20W</strain>
    </source>
</reference>
<keyword evidence="9" id="KW-0472">Membrane</keyword>
<dbReference type="InterPro" id="IPR033900">
    <property type="entry name" value="Gram_neg_porin_domain"/>
</dbReference>
<accession>A0A7W2EQ62</accession>
<feature type="domain" description="Porin" evidence="12">
    <location>
        <begin position="7"/>
        <end position="296"/>
    </location>
</feature>
<keyword evidence="3" id="KW-0813">Transport</keyword>
<evidence type="ECO:0000256" key="2">
    <source>
        <dbReference type="ARBA" id="ARBA00011233"/>
    </source>
</evidence>
<keyword evidence="8" id="KW-0626">Porin</keyword>